<reference evidence="3" key="2">
    <citation type="submission" date="2020-09" db="EMBL/GenBank/DDBJ databases">
        <authorList>
            <person name="Sun Q."/>
            <person name="Kim S."/>
        </authorList>
    </citation>
    <scope>NUCLEOTIDE SEQUENCE</scope>
    <source>
        <strain evidence="3">KCTC 12719</strain>
    </source>
</reference>
<evidence type="ECO:0000313" key="4">
    <source>
        <dbReference type="Proteomes" id="UP000610456"/>
    </source>
</evidence>
<proteinExistence type="predicted"/>
<dbReference type="Gene3D" id="3.10.580.10">
    <property type="entry name" value="CBS-domain"/>
    <property type="match status" value="1"/>
</dbReference>
<dbReference type="EMBL" id="BMXB01000001">
    <property type="protein sequence ID" value="GHA24537.1"/>
    <property type="molecule type" value="Genomic_DNA"/>
</dbReference>
<name>A0A918S566_9FLAO</name>
<dbReference type="PROSITE" id="PS51371">
    <property type="entry name" value="CBS"/>
    <property type="match status" value="1"/>
</dbReference>
<reference evidence="3" key="1">
    <citation type="journal article" date="2014" name="Int. J. Syst. Evol. Microbiol.">
        <title>Complete genome sequence of Corynebacterium casei LMG S-19264T (=DSM 44701T), isolated from a smear-ripened cheese.</title>
        <authorList>
            <consortium name="US DOE Joint Genome Institute (JGI-PGF)"/>
            <person name="Walter F."/>
            <person name="Albersmeier A."/>
            <person name="Kalinowski J."/>
            <person name="Ruckert C."/>
        </authorList>
    </citation>
    <scope>NUCLEOTIDE SEQUENCE</scope>
    <source>
        <strain evidence="3">KCTC 12719</strain>
    </source>
</reference>
<dbReference type="AlphaFoldDB" id="A0A918S566"/>
<dbReference type="Proteomes" id="UP000610456">
    <property type="component" value="Unassembled WGS sequence"/>
</dbReference>
<dbReference type="SUPFAM" id="SSF54631">
    <property type="entry name" value="CBS-domain pair"/>
    <property type="match status" value="1"/>
</dbReference>
<accession>A0A918S566</accession>
<comment type="caution">
    <text evidence="3">The sequence shown here is derived from an EMBL/GenBank/DDBJ whole genome shotgun (WGS) entry which is preliminary data.</text>
</comment>
<keyword evidence="4" id="KW-1185">Reference proteome</keyword>
<feature type="domain" description="CBS" evidence="2">
    <location>
        <begin position="103"/>
        <end position="163"/>
    </location>
</feature>
<keyword evidence="1" id="KW-0129">CBS domain</keyword>
<evidence type="ECO:0000313" key="3">
    <source>
        <dbReference type="EMBL" id="GHA24537.1"/>
    </source>
</evidence>
<dbReference type="InterPro" id="IPR046342">
    <property type="entry name" value="CBS_dom_sf"/>
</dbReference>
<protein>
    <recommendedName>
        <fullName evidence="2">CBS domain-containing protein</fullName>
    </recommendedName>
</protein>
<gene>
    <name evidence="3" type="ORF">GCM10007103_02220</name>
</gene>
<sequence>MFTLNFVIFQAYFKQKYKVEDAQNYFILINLQKIEIAMSIQPYVINDIKICNVGEKIQDIQELFNQLTYSHVPVERDGIYLGSISENDVRCFDPEKTIEEYQYSLEGFYVREDDNWLEVLKIFAQNQTNLLPVLDEDNRYTGYVELHDIMNIFTESPFLNGPGGILIVEKGYKDYSFSEISQIAESNGAHVYGAFISKMENDVAQVTLKIGQASLNTVLQAFRRYGYNVISHHQEDTFNSNLQDRSKYLDKYLNV</sequence>
<evidence type="ECO:0000259" key="2">
    <source>
        <dbReference type="PROSITE" id="PS51371"/>
    </source>
</evidence>
<dbReference type="InterPro" id="IPR000644">
    <property type="entry name" value="CBS_dom"/>
</dbReference>
<organism evidence="3 4">
    <name type="scientific">Salinimicrobium marinum</name>
    <dbReference type="NCBI Taxonomy" id="680283"/>
    <lineage>
        <taxon>Bacteria</taxon>
        <taxon>Pseudomonadati</taxon>
        <taxon>Bacteroidota</taxon>
        <taxon>Flavobacteriia</taxon>
        <taxon>Flavobacteriales</taxon>
        <taxon>Flavobacteriaceae</taxon>
        <taxon>Salinimicrobium</taxon>
    </lineage>
</organism>
<evidence type="ECO:0000256" key="1">
    <source>
        <dbReference type="PROSITE-ProRule" id="PRU00703"/>
    </source>
</evidence>
<dbReference type="Pfam" id="PF00571">
    <property type="entry name" value="CBS"/>
    <property type="match status" value="2"/>
</dbReference>